<proteinExistence type="predicted"/>
<name>A0A7Z0E1Y3_RHILE</name>
<dbReference type="Proteomes" id="UP000535276">
    <property type="component" value="Unassembled WGS sequence"/>
</dbReference>
<reference evidence="2 3" key="1">
    <citation type="submission" date="2020-07" db="EMBL/GenBank/DDBJ databases">
        <title>Genomic Encyclopedia of Type Strains, Phase IV (KMG-V): Genome sequencing to study the core and pangenomes of soil and plant-associated prokaryotes.</title>
        <authorList>
            <person name="Whitman W."/>
        </authorList>
    </citation>
    <scope>NUCLEOTIDE SEQUENCE [LARGE SCALE GENOMIC DNA]</scope>
    <source>
        <strain evidence="2 3">SEMIA 4052</strain>
    </source>
</reference>
<organism evidence="2 3">
    <name type="scientific">Rhizobium leguminosarum</name>
    <dbReference type="NCBI Taxonomy" id="384"/>
    <lineage>
        <taxon>Bacteria</taxon>
        <taxon>Pseudomonadati</taxon>
        <taxon>Pseudomonadota</taxon>
        <taxon>Alphaproteobacteria</taxon>
        <taxon>Hyphomicrobiales</taxon>
        <taxon>Rhizobiaceae</taxon>
        <taxon>Rhizobium/Agrobacterium group</taxon>
        <taxon>Rhizobium</taxon>
    </lineage>
</organism>
<gene>
    <name evidence="2" type="ORF">GGI64_004190</name>
</gene>
<evidence type="ECO:0000256" key="1">
    <source>
        <dbReference type="SAM" id="MobiDB-lite"/>
    </source>
</evidence>
<feature type="compositionally biased region" description="Basic and acidic residues" evidence="1">
    <location>
        <begin position="79"/>
        <end position="89"/>
    </location>
</feature>
<feature type="compositionally biased region" description="Low complexity" evidence="1">
    <location>
        <begin position="103"/>
        <end position="112"/>
    </location>
</feature>
<dbReference type="AlphaFoldDB" id="A0A7Z0E1Y3"/>
<evidence type="ECO:0000313" key="2">
    <source>
        <dbReference type="EMBL" id="NYJ13109.1"/>
    </source>
</evidence>
<evidence type="ECO:0008006" key="4">
    <source>
        <dbReference type="Google" id="ProtNLM"/>
    </source>
</evidence>
<evidence type="ECO:0000313" key="3">
    <source>
        <dbReference type="Proteomes" id="UP000535276"/>
    </source>
</evidence>
<comment type="caution">
    <text evidence="2">The sequence shown here is derived from an EMBL/GenBank/DDBJ whole genome shotgun (WGS) entry which is preliminary data.</text>
</comment>
<dbReference type="EMBL" id="JACBZV010000007">
    <property type="protein sequence ID" value="NYJ13109.1"/>
    <property type="molecule type" value="Genomic_DNA"/>
</dbReference>
<sequence>MTEEELARYDATRAEYDKLDADYAKASKYSEATEQKLEELGTEIDRLNDRRYVFDAEDVARGGVFVSLGAGGEPKIERGFVRPEDEQKVEVGTSDVDGDGSVDTDGGSSVTDETAAGGHQSEDEDETIKPLPDRLVLDLTAARTVALRNALANDPVMAFIAVLHAFVLKTFYFHGSDSCLEITLQNAKFSQADGLGDTVWAKEIDQRQEAWGQDLPKDPNDLWAFLIVLDDVSRQALFAHCASLSVNAVIEPWNRRTQAIAHADQLARSIGFGMVDAGWVPTADNYLGRVTKVRILQAVREAKGDRSAELIGHLKKADMAREAERLMSGSGWLPEPLRLVTDSASVDQATVETGEIADAGTVETPAPDLPAFLTDDADDASAPTDEVDEHQHLDAAE</sequence>
<feature type="region of interest" description="Disordered" evidence="1">
    <location>
        <begin position="355"/>
        <end position="397"/>
    </location>
</feature>
<accession>A0A7Z0E1Y3</accession>
<feature type="region of interest" description="Disordered" evidence="1">
    <location>
        <begin position="79"/>
        <end position="129"/>
    </location>
</feature>
<protein>
    <recommendedName>
        <fullName evidence="4">DNA-binding protein</fullName>
    </recommendedName>
</protein>